<accession>W6UQU6</accession>
<protein>
    <submittedName>
        <fullName evidence="1">Uncharacterized protein</fullName>
    </submittedName>
</protein>
<dbReference type="AlphaFoldDB" id="W6UQU6"/>
<keyword evidence="2" id="KW-1185">Reference proteome</keyword>
<dbReference type="GeneID" id="36345080"/>
<dbReference type="EMBL" id="APAU02000144">
    <property type="protein sequence ID" value="EUB55799.1"/>
    <property type="molecule type" value="Genomic_DNA"/>
</dbReference>
<dbReference type="KEGG" id="egl:EGR_09365"/>
<evidence type="ECO:0000313" key="1">
    <source>
        <dbReference type="EMBL" id="EUB55799.1"/>
    </source>
</evidence>
<name>W6UQU6_ECHGR</name>
<sequence length="131" mass="14231">MSFAGNPSSPVFSTPAEETTTALILCFVSLSPPKGTQVVATFPLAHPTPSVVMPPTIAIHCRISAFAPPQKSSPIESSDAVSERYEARFQFLHLPAARDYIPSTHNNSLVQLALGFVINSRRIRRLPSPFE</sequence>
<dbReference type="Proteomes" id="UP000019149">
    <property type="component" value="Unassembled WGS sequence"/>
</dbReference>
<evidence type="ECO:0000313" key="2">
    <source>
        <dbReference type="Proteomes" id="UP000019149"/>
    </source>
</evidence>
<proteinExistence type="predicted"/>
<organism evidence="1 2">
    <name type="scientific">Echinococcus granulosus</name>
    <name type="common">Hydatid tapeworm</name>
    <dbReference type="NCBI Taxonomy" id="6210"/>
    <lineage>
        <taxon>Eukaryota</taxon>
        <taxon>Metazoa</taxon>
        <taxon>Spiralia</taxon>
        <taxon>Lophotrochozoa</taxon>
        <taxon>Platyhelminthes</taxon>
        <taxon>Cestoda</taxon>
        <taxon>Eucestoda</taxon>
        <taxon>Cyclophyllidea</taxon>
        <taxon>Taeniidae</taxon>
        <taxon>Echinococcus</taxon>
        <taxon>Echinococcus granulosus group</taxon>
    </lineage>
</organism>
<reference evidence="1 2" key="1">
    <citation type="journal article" date="2013" name="Nat. Genet.">
        <title>The genome of the hydatid tapeworm Echinococcus granulosus.</title>
        <authorList>
            <person name="Zheng H."/>
            <person name="Zhang W."/>
            <person name="Zhang L."/>
            <person name="Zhang Z."/>
            <person name="Li J."/>
            <person name="Lu G."/>
            <person name="Zhu Y."/>
            <person name="Wang Y."/>
            <person name="Huang Y."/>
            <person name="Liu J."/>
            <person name="Kang H."/>
            <person name="Chen J."/>
            <person name="Wang L."/>
            <person name="Chen A."/>
            <person name="Yu S."/>
            <person name="Gao Z."/>
            <person name="Jin L."/>
            <person name="Gu W."/>
            <person name="Wang Z."/>
            <person name="Zhao L."/>
            <person name="Shi B."/>
            <person name="Wen H."/>
            <person name="Lin R."/>
            <person name="Jones M.K."/>
            <person name="Brejova B."/>
            <person name="Vinar T."/>
            <person name="Zhao G."/>
            <person name="McManus D.P."/>
            <person name="Chen Z."/>
            <person name="Zhou Y."/>
            <person name="Wang S."/>
        </authorList>
    </citation>
    <scope>NUCLEOTIDE SEQUENCE [LARGE SCALE GENOMIC DNA]</scope>
</reference>
<dbReference type="CTD" id="36345080"/>
<dbReference type="RefSeq" id="XP_024346995.1">
    <property type="nucleotide sequence ID" value="XM_024498614.1"/>
</dbReference>
<gene>
    <name evidence="1" type="ORF">EGR_09365</name>
</gene>
<comment type="caution">
    <text evidence="1">The sequence shown here is derived from an EMBL/GenBank/DDBJ whole genome shotgun (WGS) entry which is preliminary data.</text>
</comment>